<dbReference type="InterPro" id="IPR001638">
    <property type="entry name" value="Solute-binding_3/MltF_N"/>
</dbReference>
<accession>A0A7W9VUU8</accession>
<dbReference type="PANTHER" id="PTHR35936:SF17">
    <property type="entry name" value="ARGININE-BINDING EXTRACELLULAR PROTEIN ARTP"/>
    <property type="match status" value="1"/>
</dbReference>
<sequence>MKTALVAAIALLLAGGAARADDPPLRMGVEGAYAPFNAVGPDGKVHGFDIDFGEELCKRLHRRCEWMVVQWDGLIPALQAGKFDVLMSSVTMTPERHQQVRFSKPYYFSYGLMIARKDQQDLQFSREGLDGRAIGVQASTTHEHWLRERFGTAISIHAYPSSDDMFLDFQNGRLDAVFAESVAMFPWMERNGGIDAYKQIGPDITDPALGTEMGIAVANGNDALGSEIDRLIDEIVADGTFRKIERKYFETLRLRP</sequence>
<keyword evidence="3 5" id="KW-0732">Signal</keyword>
<evidence type="ECO:0000313" key="8">
    <source>
        <dbReference type="Proteomes" id="UP000533306"/>
    </source>
</evidence>
<dbReference type="SMART" id="SM00062">
    <property type="entry name" value="PBPb"/>
    <property type="match status" value="1"/>
</dbReference>
<feature type="chain" id="PRO_5031300683" evidence="5">
    <location>
        <begin position="21"/>
        <end position="256"/>
    </location>
</feature>
<keyword evidence="8" id="KW-1185">Reference proteome</keyword>
<evidence type="ECO:0000256" key="3">
    <source>
        <dbReference type="ARBA" id="ARBA00022729"/>
    </source>
</evidence>
<evidence type="ECO:0000259" key="6">
    <source>
        <dbReference type="SMART" id="SM00062"/>
    </source>
</evidence>
<proteinExistence type="inferred from homology"/>
<protein>
    <submittedName>
        <fullName evidence="7">Lysine-arginine-ornithine-binding protein</fullName>
    </submittedName>
</protein>
<dbReference type="PROSITE" id="PS01039">
    <property type="entry name" value="SBP_BACTERIAL_3"/>
    <property type="match status" value="1"/>
</dbReference>
<dbReference type="RefSeq" id="WP_183827886.1">
    <property type="nucleotide sequence ID" value="NZ_JACHEU010000001.1"/>
</dbReference>
<dbReference type="GO" id="GO:0030313">
    <property type="term" value="C:cell envelope"/>
    <property type="evidence" value="ECO:0007669"/>
    <property type="project" value="UniProtKB-SubCell"/>
</dbReference>
<evidence type="ECO:0000256" key="2">
    <source>
        <dbReference type="ARBA" id="ARBA00010333"/>
    </source>
</evidence>
<dbReference type="AlphaFoldDB" id="A0A7W9VUU8"/>
<evidence type="ECO:0000256" key="1">
    <source>
        <dbReference type="ARBA" id="ARBA00004196"/>
    </source>
</evidence>
<evidence type="ECO:0000256" key="4">
    <source>
        <dbReference type="RuleBase" id="RU003744"/>
    </source>
</evidence>
<dbReference type="Proteomes" id="UP000533306">
    <property type="component" value="Unassembled WGS sequence"/>
</dbReference>
<dbReference type="SUPFAM" id="SSF53850">
    <property type="entry name" value="Periplasmic binding protein-like II"/>
    <property type="match status" value="1"/>
</dbReference>
<dbReference type="PANTHER" id="PTHR35936">
    <property type="entry name" value="MEMBRANE-BOUND LYTIC MUREIN TRANSGLYCOSYLASE F"/>
    <property type="match status" value="1"/>
</dbReference>
<gene>
    <name evidence="7" type="ORF">HNR59_001421</name>
</gene>
<feature type="domain" description="Solute-binding protein family 3/N-terminal" evidence="6">
    <location>
        <begin position="24"/>
        <end position="252"/>
    </location>
</feature>
<evidence type="ECO:0000313" key="7">
    <source>
        <dbReference type="EMBL" id="MBB6012076.1"/>
    </source>
</evidence>
<comment type="subcellular location">
    <subcellularLocation>
        <location evidence="1">Cell envelope</location>
    </subcellularLocation>
</comment>
<comment type="caution">
    <text evidence="7">The sequence shown here is derived from an EMBL/GenBank/DDBJ whole genome shotgun (WGS) entry which is preliminary data.</text>
</comment>
<reference evidence="7 8" key="1">
    <citation type="submission" date="2020-08" db="EMBL/GenBank/DDBJ databases">
        <title>Genomic Encyclopedia of Type Strains, Phase IV (KMG-IV): sequencing the most valuable type-strain genomes for metagenomic binning, comparative biology and taxonomic classification.</title>
        <authorList>
            <person name="Goeker M."/>
        </authorList>
    </citation>
    <scope>NUCLEOTIDE SEQUENCE [LARGE SCALE GENOMIC DNA]</scope>
    <source>
        <strain evidence="7 8">DSM 11099</strain>
    </source>
</reference>
<evidence type="ECO:0000256" key="5">
    <source>
        <dbReference type="SAM" id="SignalP"/>
    </source>
</evidence>
<organism evidence="7 8">
    <name type="scientific">Aquamicrobium lusatiense</name>
    <dbReference type="NCBI Taxonomy" id="89772"/>
    <lineage>
        <taxon>Bacteria</taxon>
        <taxon>Pseudomonadati</taxon>
        <taxon>Pseudomonadota</taxon>
        <taxon>Alphaproteobacteria</taxon>
        <taxon>Hyphomicrobiales</taxon>
        <taxon>Phyllobacteriaceae</taxon>
        <taxon>Aquamicrobium</taxon>
    </lineage>
</organism>
<dbReference type="Gene3D" id="3.40.190.10">
    <property type="entry name" value="Periplasmic binding protein-like II"/>
    <property type="match status" value="2"/>
</dbReference>
<dbReference type="EMBL" id="JACHEU010000001">
    <property type="protein sequence ID" value="MBB6012076.1"/>
    <property type="molecule type" value="Genomic_DNA"/>
</dbReference>
<dbReference type="Pfam" id="PF00497">
    <property type="entry name" value="SBP_bac_3"/>
    <property type="match status" value="1"/>
</dbReference>
<name>A0A7W9VUU8_9HYPH</name>
<feature type="signal peptide" evidence="5">
    <location>
        <begin position="1"/>
        <end position="20"/>
    </location>
</feature>
<comment type="similarity">
    <text evidence="2 4">Belongs to the bacterial solute-binding protein 3 family.</text>
</comment>
<dbReference type="InterPro" id="IPR018313">
    <property type="entry name" value="SBP_3_CS"/>
</dbReference>